<evidence type="ECO:0000313" key="2">
    <source>
        <dbReference type="Proteomes" id="UP000821866"/>
    </source>
</evidence>
<accession>A0A9J6E4F4</accession>
<name>A0A9J6E4F4_RHIMP</name>
<reference evidence="1" key="1">
    <citation type="journal article" date="2020" name="Cell">
        <title>Large-Scale Comparative Analyses of Tick Genomes Elucidate Their Genetic Diversity and Vector Capacities.</title>
        <authorList>
            <consortium name="Tick Genome and Microbiome Consortium (TIGMIC)"/>
            <person name="Jia N."/>
            <person name="Wang J."/>
            <person name="Shi W."/>
            <person name="Du L."/>
            <person name="Sun Y."/>
            <person name="Zhan W."/>
            <person name="Jiang J.F."/>
            <person name="Wang Q."/>
            <person name="Zhang B."/>
            <person name="Ji P."/>
            <person name="Bell-Sakyi L."/>
            <person name="Cui X.M."/>
            <person name="Yuan T.T."/>
            <person name="Jiang B.G."/>
            <person name="Yang W.F."/>
            <person name="Lam T.T."/>
            <person name="Chang Q.C."/>
            <person name="Ding S.J."/>
            <person name="Wang X.J."/>
            <person name="Zhu J.G."/>
            <person name="Ruan X.D."/>
            <person name="Zhao L."/>
            <person name="Wei J.T."/>
            <person name="Ye R.Z."/>
            <person name="Que T.C."/>
            <person name="Du C.H."/>
            <person name="Zhou Y.H."/>
            <person name="Cheng J.X."/>
            <person name="Dai P.F."/>
            <person name="Guo W.B."/>
            <person name="Han X.H."/>
            <person name="Huang E.J."/>
            <person name="Li L.F."/>
            <person name="Wei W."/>
            <person name="Gao Y.C."/>
            <person name="Liu J.Z."/>
            <person name="Shao H.Z."/>
            <person name="Wang X."/>
            <person name="Wang C.C."/>
            <person name="Yang T.C."/>
            <person name="Huo Q.B."/>
            <person name="Li W."/>
            <person name="Chen H.Y."/>
            <person name="Chen S.E."/>
            <person name="Zhou L.G."/>
            <person name="Ni X.B."/>
            <person name="Tian J.H."/>
            <person name="Sheng Y."/>
            <person name="Liu T."/>
            <person name="Pan Y.S."/>
            <person name="Xia L.Y."/>
            <person name="Li J."/>
            <person name="Zhao F."/>
            <person name="Cao W.C."/>
        </authorList>
    </citation>
    <scope>NUCLEOTIDE SEQUENCE</scope>
    <source>
        <strain evidence="1">Rmic-2018</strain>
    </source>
</reference>
<keyword evidence="2" id="KW-1185">Reference proteome</keyword>
<dbReference type="Proteomes" id="UP000821866">
    <property type="component" value="Chromosome 3"/>
</dbReference>
<comment type="caution">
    <text evidence="1">The sequence shown here is derived from an EMBL/GenBank/DDBJ whole genome shotgun (WGS) entry which is preliminary data.</text>
</comment>
<gene>
    <name evidence="1" type="ORF">HPB51_000460</name>
</gene>
<organism evidence="1 2">
    <name type="scientific">Rhipicephalus microplus</name>
    <name type="common">Cattle tick</name>
    <name type="synonym">Boophilus microplus</name>
    <dbReference type="NCBI Taxonomy" id="6941"/>
    <lineage>
        <taxon>Eukaryota</taxon>
        <taxon>Metazoa</taxon>
        <taxon>Ecdysozoa</taxon>
        <taxon>Arthropoda</taxon>
        <taxon>Chelicerata</taxon>
        <taxon>Arachnida</taxon>
        <taxon>Acari</taxon>
        <taxon>Parasitiformes</taxon>
        <taxon>Ixodida</taxon>
        <taxon>Ixodoidea</taxon>
        <taxon>Ixodidae</taxon>
        <taxon>Rhipicephalinae</taxon>
        <taxon>Rhipicephalus</taxon>
        <taxon>Boophilus</taxon>
    </lineage>
</organism>
<dbReference type="VEuPathDB" id="VectorBase:LOC119185589"/>
<dbReference type="EMBL" id="JABSTU010000005">
    <property type="protein sequence ID" value="KAH8029443.1"/>
    <property type="molecule type" value="Genomic_DNA"/>
</dbReference>
<protein>
    <submittedName>
        <fullName evidence="1">Uncharacterized protein</fullName>
    </submittedName>
</protein>
<evidence type="ECO:0000313" key="1">
    <source>
        <dbReference type="EMBL" id="KAH8029443.1"/>
    </source>
</evidence>
<proteinExistence type="predicted"/>
<sequence length="322" mass="35862">MLQMKCWNEVNGCGALVSASDLLKHFDEDCMHHSTRCPKCSALILCRNVCAHRRNNCSTHVLPNEAHQQEQSQNFTPEAVFIELKVALEDGVRELRSAFDLAVRDNTPCVRLNDFSHMVNTLRETVIDTSEKQTRAVSVAKITIVRVVRDDLAAQGNRLDEVAQRIGALTENFKVVAADATKKCLNKLEEIIAEGLTALKDKAISSRWSLYESDPVYLCGYRISPGLYLQKNESSVSVHAHVRLLKGDADKIMRDAVAKGSENFDHLGFFNMHPNLSTWATTLPPPSEMQPPKPGFDPATCGSAAEYLIHLTTRRGRFEAAK</sequence>
<dbReference type="SUPFAM" id="SSF49599">
    <property type="entry name" value="TRAF domain-like"/>
    <property type="match status" value="1"/>
</dbReference>
<dbReference type="AlphaFoldDB" id="A0A9J6E4F4"/>
<reference evidence="1" key="2">
    <citation type="submission" date="2021-09" db="EMBL/GenBank/DDBJ databases">
        <authorList>
            <person name="Jia N."/>
            <person name="Wang J."/>
            <person name="Shi W."/>
            <person name="Du L."/>
            <person name="Sun Y."/>
            <person name="Zhan W."/>
            <person name="Jiang J."/>
            <person name="Wang Q."/>
            <person name="Zhang B."/>
            <person name="Ji P."/>
            <person name="Sakyi L.B."/>
            <person name="Cui X."/>
            <person name="Yuan T."/>
            <person name="Jiang B."/>
            <person name="Yang W."/>
            <person name="Lam T.T.-Y."/>
            <person name="Chang Q."/>
            <person name="Ding S."/>
            <person name="Wang X."/>
            <person name="Zhu J."/>
            <person name="Ruan X."/>
            <person name="Zhao L."/>
            <person name="Wei J."/>
            <person name="Que T."/>
            <person name="Du C."/>
            <person name="Cheng J."/>
            <person name="Dai P."/>
            <person name="Han X."/>
            <person name="Huang E."/>
            <person name="Gao Y."/>
            <person name="Liu J."/>
            <person name="Shao H."/>
            <person name="Ye R."/>
            <person name="Li L."/>
            <person name="Wei W."/>
            <person name="Wang X."/>
            <person name="Wang C."/>
            <person name="Huo Q."/>
            <person name="Li W."/>
            <person name="Guo W."/>
            <person name="Chen H."/>
            <person name="Chen S."/>
            <person name="Zhou L."/>
            <person name="Zhou L."/>
            <person name="Ni X."/>
            <person name="Tian J."/>
            <person name="Zhou Y."/>
            <person name="Sheng Y."/>
            <person name="Liu T."/>
            <person name="Pan Y."/>
            <person name="Xia L."/>
            <person name="Li J."/>
            <person name="Zhao F."/>
            <person name="Cao W."/>
        </authorList>
    </citation>
    <scope>NUCLEOTIDE SEQUENCE</scope>
    <source>
        <strain evidence="1">Rmic-2018</strain>
        <tissue evidence="1">Larvae</tissue>
    </source>
</reference>